<keyword evidence="2" id="KW-1185">Reference proteome</keyword>
<organism evidence="1 2">
    <name type="scientific">Nocardia vulneris</name>
    <dbReference type="NCBI Taxonomy" id="1141657"/>
    <lineage>
        <taxon>Bacteria</taxon>
        <taxon>Bacillati</taxon>
        <taxon>Actinomycetota</taxon>
        <taxon>Actinomycetes</taxon>
        <taxon>Mycobacteriales</taxon>
        <taxon>Nocardiaceae</taxon>
        <taxon>Nocardia</taxon>
    </lineage>
</organism>
<evidence type="ECO:0000313" key="1">
    <source>
        <dbReference type="EMBL" id="KIA64848.1"/>
    </source>
</evidence>
<name>A0ABR4ZHG6_9NOCA</name>
<dbReference type="InterPro" id="IPR050072">
    <property type="entry name" value="Peptidase_M20A"/>
</dbReference>
<dbReference type="InterPro" id="IPR002933">
    <property type="entry name" value="Peptidase_M20"/>
</dbReference>
<protein>
    <recommendedName>
        <fullName evidence="3">Peptidase M20 dimerisation domain-containing protein</fullName>
    </recommendedName>
</protein>
<comment type="caution">
    <text evidence="1">The sequence shown here is derived from an EMBL/GenBank/DDBJ whole genome shotgun (WGS) entry which is preliminary data.</text>
</comment>
<reference evidence="1 2" key="1">
    <citation type="journal article" date="2014" name="Int. J. Syst. Evol. Microbiol.">
        <title>Nocardia vulneris sp. nov., isolated from wounds of human patients in North America.</title>
        <authorList>
            <person name="Lasker B.A."/>
            <person name="Bell M."/>
            <person name="Klenk H.P."/>
            <person name="Sproer C."/>
            <person name="Schumann C."/>
            <person name="Schumann P."/>
            <person name="Brown J.M."/>
        </authorList>
    </citation>
    <scope>NUCLEOTIDE SEQUENCE [LARGE SCALE GENOMIC DNA]</scope>
    <source>
        <strain evidence="1 2">W9851</strain>
    </source>
</reference>
<evidence type="ECO:0000313" key="2">
    <source>
        <dbReference type="Proteomes" id="UP000031364"/>
    </source>
</evidence>
<dbReference type="Gene3D" id="3.40.630.10">
    <property type="entry name" value="Zn peptidases"/>
    <property type="match status" value="1"/>
</dbReference>
<dbReference type="PANTHER" id="PTHR43808">
    <property type="entry name" value="ACETYLORNITHINE DEACETYLASE"/>
    <property type="match status" value="1"/>
</dbReference>
<evidence type="ECO:0008006" key="3">
    <source>
        <dbReference type="Google" id="ProtNLM"/>
    </source>
</evidence>
<dbReference type="SUPFAM" id="SSF53187">
    <property type="entry name" value="Zn-dependent exopeptidases"/>
    <property type="match status" value="1"/>
</dbReference>
<gene>
    <name evidence="1" type="ORF">FG87_11515</name>
</gene>
<dbReference type="RefSeq" id="WP_043668409.1">
    <property type="nucleotide sequence ID" value="NZ_BDCI01000036.1"/>
</dbReference>
<proteinExistence type="predicted"/>
<dbReference type="Proteomes" id="UP000031364">
    <property type="component" value="Unassembled WGS sequence"/>
</dbReference>
<sequence>MPSSTTTFPDQLSRLLPEAELVRLAAELTAIPSFTGQETPLAVHVRNTLLRNDIHAYHQEVQPGRLQTIARLGPETGTPALLLNGHLDMDPLGHDQPRTPFTARRDGDRLYGAGLHHMKSGLAAILGAVIMVRRSGIALYRPLLLEFVVGELQGGTGTRHALRSGLTADAAVVPEPSSVRRVITRTAGVHKFAVDMPPMDRPADCAVVRDIAELLPQVSDFRVEECGLALPYSYCGNDTTHLSRAGIECCLFGPRGAAPDPEHHVLISEMRACADTLALLAARRCG</sequence>
<dbReference type="Pfam" id="PF01546">
    <property type="entry name" value="Peptidase_M20"/>
    <property type="match status" value="1"/>
</dbReference>
<accession>A0ABR4ZHG6</accession>
<dbReference type="EMBL" id="JNFP01000011">
    <property type="protein sequence ID" value="KIA64848.1"/>
    <property type="molecule type" value="Genomic_DNA"/>
</dbReference>